<dbReference type="Pfam" id="PF07494">
    <property type="entry name" value="Reg_prop"/>
    <property type="match status" value="2"/>
</dbReference>
<dbReference type="InterPro" id="IPR011110">
    <property type="entry name" value="Reg_prop"/>
</dbReference>
<gene>
    <name evidence="1" type="ORF">MKP09_10520</name>
</gene>
<sequence>MVATASKAKSQKISFNSWTTESGLSQNTVYSICEDKYGYIWIGTRNGLNRFDGKDFKLYHPPTIDKSVTGENDITALQTDKDDLLWIGMNNGLVAYDFNKHTYFQVKLDSDIYKFSTNAIYRDDASNVWLATNKGIFYSKKKSFCI</sequence>
<proteinExistence type="predicted"/>
<dbReference type="EMBL" id="JAKWBL010000001">
    <property type="protein sequence ID" value="MCH5598315.1"/>
    <property type="molecule type" value="Genomic_DNA"/>
</dbReference>
<reference evidence="1 2" key="1">
    <citation type="submission" date="2022-02" db="EMBL/GenBank/DDBJ databases">
        <authorList>
            <person name="Min J."/>
        </authorList>
    </citation>
    <scope>NUCLEOTIDE SEQUENCE [LARGE SCALE GENOMIC DNA]</scope>
    <source>
        <strain evidence="1 2">GR10-1</strain>
    </source>
</reference>
<dbReference type="InterPro" id="IPR015943">
    <property type="entry name" value="WD40/YVTN_repeat-like_dom_sf"/>
</dbReference>
<protein>
    <submittedName>
        <fullName evidence="1">Uncharacterized protein</fullName>
    </submittedName>
</protein>
<evidence type="ECO:0000313" key="2">
    <source>
        <dbReference type="Proteomes" id="UP001202248"/>
    </source>
</evidence>
<dbReference type="RefSeq" id="WP_240828345.1">
    <property type="nucleotide sequence ID" value="NZ_JAKWBL010000001.1"/>
</dbReference>
<comment type="caution">
    <text evidence="1">The sequence shown here is derived from an EMBL/GenBank/DDBJ whole genome shotgun (WGS) entry which is preliminary data.</text>
</comment>
<keyword evidence="2" id="KW-1185">Reference proteome</keyword>
<evidence type="ECO:0000313" key="1">
    <source>
        <dbReference type="EMBL" id="MCH5598315.1"/>
    </source>
</evidence>
<dbReference type="SUPFAM" id="SSF63829">
    <property type="entry name" value="Calcium-dependent phosphotriesterase"/>
    <property type="match status" value="1"/>
</dbReference>
<dbReference type="Gene3D" id="2.130.10.10">
    <property type="entry name" value="YVTN repeat-like/Quinoprotein amine dehydrogenase"/>
    <property type="match status" value="1"/>
</dbReference>
<accession>A0ABS9SJ20</accession>
<organism evidence="1 2">
    <name type="scientific">Niabella ginsengisoli</name>
    <dbReference type="NCBI Taxonomy" id="522298"/>
    <lineage>
        <taxon>Bacteria</taxon>
        <taxon>Pseudomonadati</taxon>
        <taxon>Bacteroidota</taxon>
        <taxon>Chitinophagia</taxon>
        <taxon>Chitinophagales</taxon>
        <taxon>Chitinophagaceae</taxon>
        <taxon>Niabella</taxon>
    </lineage>
</organism>
<dbReference type="Proteomes" id="UP001202248">
    <property type="component" value="Unassembled WGS sequence"/>
</dbReference>
<name>A0ABS9SJ20_9BACT</name>